<organism evidence="1 2">
    <name type="scientific">Vibrio nereis</name>
    <dbReference type="NCBI Taxonomy" id="693"/>
    <lineage>
        <taxon>Bacteria</taxon>
        <taxon>Pseudomonadati</taxon>
        <taxon>Pseudomonadota</taxon>
        <taxon>Gammaproteobacteria</taxon>
        <taxon>Vibrionales</taxon>
        <taxon>Vibrionaceae</taxon>
        <taxon>Vibrio</taxon>
    </lineage>
</organism>
<reference evidence="2" key="1">
    <citation type="submission" date="2015-08" db="EMBL/GenBank/DDBJ databases">
        <title>Vibrio galatheae sp. nov., a novel member of the Vibrionaceae family isolated from the Solomon Islands.</title>
        <authorList>
            <person name="Giubergia S."/>
            <person name="Machado H."/>
            <person name="Mateiu R.V."/>
            <person name="Gram L."/>
        </authorList>
    </citation>
    <scope>NUCLEOTIDE SEQUENCE [LARGE SCALE GENOMIC DNA]</scope>
    <source>
        <strain evidence="2">DSM 19584</strain>
    </source>
</reference>
<gene>
    <name evidence="1" type="ORF">AKJ17_06200</name>
</gene>
<dbReference type="Gene3D" id="3.30.70.2540">
    <property type="entry name" value="CRISPR-associated endoribonuclease Cas6/Csy4"/>
    <property type="match status" value="1"/>
</dbReference>
<dbReference type="NCBIfam" id="TIGR02563">
    <property type="entry name" value="cas_Csy4"/>
    <property type="match status" value="1"/>
</dbReference>
<dbReference type="CDD" id="cd09739">
    <property type="entry name" value="Cas6_I-F"/>
    <property type="match status" value="1"/>
</dbReference>
<accession>A0A0M0HQW9</accession>
<dbReference type="EMBL" id="LHPJ01000005">
    <property type="protein sequence ID" value="KOO04495.1"/>
    <property type="molecule type" value="Genomic_DNA"/>
</dbReference>
<evidence type="ECO:0000313" key="1">
    <source>
        <dbReference type="EMBL" id="KOO04495.1"/>
    </source>
</evidence>
<name>A0A0M0HQW9_VIBNE</name>
<keyword evidence="2" id="KW-1185">Reference proteome</keyword>
<dbReference type="RefSeq" id="WP_053394907.1">
    <property type="nucleotide sequence ID" value="NZ_LHPJ01000005.1"/>
</dbReference>
<dbReference type="PATRIC" id="fig|693.5.peg.1264"/>
<dbReference type="STRING" id="693.AKJ17_06200"/>
<comment type="caution">
    <text evidence="1">The sequence shown here is derived from an EMBL/GenBank/DDBJ whole genome shotgun (WGS) entry which is preliminary data.</text>
</comment>
<dbReference type="Pfam" id="PF09618">
    <property type="entry name" value="Cas_Csy4"/>
    <property type="match status" value="1"/>
</dbReference>
<dbReference type="OrthoDB" id="259831at2"/>
<dbReference type="AlphaFoldDB" id="A0A0M0HQW9"/>
<proteinExistence type="predicted"/>
<dbReference type="GO" id="GO:0004519">
    <property type="term" value="F:endonuclease activity"/>
    <property type="evidence" value="ECO:0007669"/>
    <property type="project" value="InterPro"/>
</dbReference>
<protein>
    <submittedName>
        <fullName evidence="1">CRISPR-associated protein Csy4</fullName>
    </submittedName>
</protein>
<dbReference type="Proteomes" id="UP000037515">
    <property type="component" value="Unassembled WGS sequence"/>
</dbReference>
<dbReference type="InterPro" id="IPR042564">
    <property type="entry name" value="CRISPR-Cas6/Csy4_sf"/>
</dbReference>
<dbReference type="InterPro" id="IPR013396">
    <property type="entry name" value="CRISPR-assoc_prot_Csy4"/>
</dbReference>
<evidence type="ECO:0000313" key="2">
    <source>
        <dbReference type="Proteomes" id="UP000037515"/>
    </source>
</evidence>
<dbReference type="GO" id="GO:0043571">
    <property type="term" value="P:maintenance of CRISPR repeat elements"/>
    <property type="evidence" value="ECO:0007669"/>
    <property type="project" value="InterPro"/>
</dbReference>
<sequence length="184" mass="21062">MDYYLDIQVLPDLDISAPALMNNLFAKFHRSMTQTLPGDIAVSFPKYHRSLGDVLRLHGTEQNLSQLMALQWLKGLRDYTDVSDIRSVPTDVKGYRNVYRVQKKSVHNRRKRSIAKGWLSEEEAIHRIPDEAQKMLKLPFLQLKSLSSQQNMRVYVALGELLSEPTTGPINSYGLSKTATVPWF</sequence>